<comment type="caution">
    <text evidence="6">The sequence shown here is derived from an EMBL/GenBank/DDBJ whole genome shotgun (WGS) entry which is preliminary data.</text>
</comment>
<keyword evidence="7" id="KW-1185">Reference proteome</keyword>
<dbReference type="PANTHER" id="PTHR16650">
    <property type="entry name" value="C21ORF13-RELATED"/>
    <property type="match status" value="1"/>
</dbReference>
<evidence type="ECO:0000313" key="7">
    <source>
        <dbReference type="Proteomes" id="UP000812440"/>
    </source>
</evidence>
<feature type="compositionally biased region" description="Basic and acidic residues" evidence="4">
    <location>
        <begin position="477"/>
        <end position="486"/>
    </location>
</feature>
<accession>A0A8T2JNE5</accession>
<sequence length="712" mass="82206">MTTYKQLGRSPHSPRDLSSTQTYITKKGAHSKLKENKDLDIGDCRISKHELDQGRSPEFDKNSDSYYSDDYDSTTYGSDQSPTPCSESRSPQLKKVVHKMRSVTPVKNRGLRKVGSKFSTIKWGAHSDSLNKEYSPKDIDLVTKRVLSARLLKINELRNELSEHHTKLKELQDENRILKRLQFRQEKALTKFEDTENEISHLISRHNNEIRILRERLRKSQEKERNTEKRLKDAEDELYRTNNTLKKLKQLSADKHLGEREELTKKLNILESKLDERERRVKDLEKNAELTQSSFQRQLLSENKRAHNALEENKVLHEEIRKLTQKLKEKERELYSKNIYAYRLSKPSLKKDSEVTPRNKVTNQSINIAVQTNESSLLLDLFPSSLPPFLQENAIKTMQDGALSMKQKSLEKLLIEESDRLNEKETASQKRQQEENQKKEREQKIIEDKSQKLSEEWENEQSERMENEGDAFSKNNIENKNDMHNTEEDRLKKELLLAKMFEIDKENETTIYFDTSEGPSQTQSLNSPLKTDTTEPIRNTSKYSEPSQKLFNGLAMQGSHEAFSKTQVSNHRSDNQIDSSFDLSFGSYAPSFGKGRLSGPNLNKEVSEETKIGNSKLDIKKDKKSTLMEQLFGSGSSAVLPSISTQSNSRFKNDSGGFLPWDKHGEIKLKNIISADKNSGNFYEQHTHHSEGRPGVKVVKSLEDEIEEVVLR</sequence>
<protein>
    <recommendedName>
        <fullName evidence="5">Lebercilin domain-containing protein</fullName>
    </recommendedName>
</protein>
<feature type="domain" description="Lebercilin" evidence="5">
    <location>
        <begin position="142"/>
        <end position="334"/>
    </location>
</feature>
<evidence type="ECO:0000256" key="4">
    <source>
        <dbReference type="SAM" id="MobiDB-lite"/>
    </source>
</evidence>
<gene>
    <name evidence="6" type="ORF">GDO86_009852</name>
</gene>
<reference evidence="6" key="1">
    <citation type="thesis" date="2020" institute="ProQuest LLC" country="789 East Eisenhower Parkway, Ann Arbor, MI, USA">
        <title>Comparative Genomics and Chromosome Evolution.</title>
        <authorList>
            <person name="Mudd A.B."/>
        </authorList>
    </citation>
    <scope>NUCLEOTIDE SEQUENCE</scope>
    <source>
        <strain evidence="6">Female2</strain>
        <tissue evidence="6">Blood</tissue>
    </source>
</reference>
<dbReference type="Pfam" id="PF15619">
    <property type="entry name" value="Lebercilin"/>
    <property type="match status" value="1"/>
</dbReference>
<name>A0A8T2JNE5_9PIPI</name>
<dbReference type="PANTHER" id="PTHR16650:SF10">
    <property type="entry name" value="LEBERCILIN"/>
    <property type="match status" value="1"/>
</dbReference>
<feature type="compositionally biased region" description="Polar residues" evidence="4">
    <location>
        <begin position="80"/>
        <end position="91"/>
    </location>
</feature>
<dbReference type="GO" id="GO:0005930">
    <property type="term" value="C:axoneme"/>
    <property type="evidence" value="ECO:0007669"/>
    <property type="project" value="TreeGrafter"/>
</dbReference>
<organism evidence="6 7">
    <name type="scientific">Hymenochirus boettgeri</name>
    <name type="common">Congo dwarf clawed frog</name>
    <dbReference type="NCBI Taxonomy" id="247094"/>
    <lineage>
        <taxon>Eukaryota</taxon>
        <taxon>Metazoa</taxon>
        <taxon>Chordata</taxon>
        <taxon>Craniata</taxon>
        <taxon>Vertebrata</taxon>
        <taxon>Euteleostomi</taxon>
        <taxon>Amphibia</taxon>
        <taxon>Batrachia</taxon>
        <taxon>Anura</taxon>
        <taxon>Pipoidea</taxon>
        <taxon>Pipidae</taxon>
        <taxon>Pipinae</taxon>
        <taxon>Hymenochirus</taxon>
    </lineage>
</organism>
<comment type="similarity">
    <text evidence="1">Belongs to the LCA5 family.</text>
</comment>
<dbReference type="EMBL" id="JAACNH010000004">
    <property type="protein sequence ID" value="KAG8444850.1"/>
    <property type="molecule type" value="Genomic_DNA"/>
</dbReference>
<feature type="region of interest" description="Disordered" evidence="4">
    <location>
        <begin position="1"/>
        <end position="92"/>
    </location>
</feature>
<evidence type="ECO:0000259" key="5">
    <source>
        <dbReference type="Pfam" id="PF15619"/>
    </source>
</evidence>
<dbReference type="InterPro" id="IPR028933">
    <property type="entry name" value="Lebercilin_dom"/>
</dbReference>
<evidence type="ECO:0000256" key="3">
    <source>
        <dbReference type="SAM" id="Coils"/>
    </source>
</evidence>
<proteinExistence type="inferred from homology"/>
<evidence type="ECO:0000256" key="1">
    <source>
        <dbReference type="ARBA" id="ARBA00010229"/>
    </source>
</evidence>
<dbReference type="GO" id="GO:0042073">
    <property type="term" value="P:intraciliary transport"/>
    <property type="evidence" value="ECO:0007669"/>
    <property type="project" value="TreeGrafter"/>
</dbReference>
<evidence type="ECO:0000256" key="2">
    <source>
        <dbReference type="ARBA" id="ARBA00023054"/>
    </source>
</evidence>
<feature type="region of interest" description="Disordered" evidence="4">
    <location>
        <begin position="420"/>
        <end position="486"/>
    </location>
</feature>
<dbReference type="InterPro" id="IPR026188">
    <property type="entry name" value="Lebercilin-like"/>
</dbReference>
<evidence type="ECO:0000313" key="6">
    <source>
        <dbReference type="EMBL" id="KAG8444850.1"/>
    </source>
</evidence>
<dbReference type="Proteomes" id="UP000812440">
    <property type="component" value="Chromosome 5"/>
</dbReference>
<feature type="coiled-coil region" evidence="3">
    <location>
        <begin position="154"/>
        <end position="333"/>
    </location>
</feature>
<keyword evidence="2 3" id="KW-0175">Coiled coil</keyword>
<feature type="region of interest" description="Disordered" evidence="4">
    <location>
        <begin position="514"/>
        <end position="544"/>
    </location>
</feature>
<dbReference type="OrthoDB" id="2123794at2759"/>
<feature type="compositionally biased region" description="Basic and acidic residues" evidence="4">
    <location>
        <begin position="32"/>
        <end position="63"/>
    </location>
</feature>
<dbReference type="AlphaFoldDB" id="A0A8T2JNE5"/>
<feature type="compositionally biased region" description="Basic and acidic residues" evidence="4">
    <location>
        <begin position="420"/>
        <end position="467"/>
    </location>
</feature>